<dbReference type="OrthoDB" id="8887048at2"/>
<dbReference type="GO" id="GO:0005576">
    <property type="term" value="C:extracellular region"/>
    <property type="evidence" value="ECO:0007669"/>
    <property type="project" value="TreeGrafter"/>
</dbReference>
<dbReference type="InterPro" id="IPR050979">
    <property type="entry name" value="LD-transpeptidase"/>
</dbReference>
<keyword evidence="8" id="KW-0732">Signal</keyword>
<dbReference type="Pfam" id="PF03734">
    <property type="entry name" value="YkuD"/>
    <property type="match status" value="1"/>
</dbReference>
<feature type="active site" description="Proton donor/acceptor" evidence="6">
    <location>
        <position position="163"/>
    </location>
</feature>
<keyword evidence="4 6" id="KW-0573">Peptidoglycan synthesis</keyword>
<dbReference type="UniPathway" id="UPA00219"/>
<evidence type="ECO:0000256" key="1">
    <source>
        <dbReference type="ARBA" id="ARBA00004752"/>
    </source>
</evidence>
<dbReference type="GO" id="GO:0071555">
    <property type="term" value="P:cell wall organization"/>
    <property type="evidence" value="ECO:0007669"/>
    <property type="project" value="UniProtKB-UniRule"/>
</dbReference>
<dbReference type="Gene3D" id="2.40.440.10">
    <property type="entry name" value="L,D-transpeptidase catalytic domain-like"/>
    <property type="match status" value="1"/>
</dbReference>
<dbReference type="PROSITE" id="PS52029">
    <property type="entry name" value="LD_TPASE"/>
    <property type="match status" value="1"/>
</dbReference>
<keyword evidence="3 6" id="KW-0133">Cell shape</keyword>
<keyword evidence="2" id="KW-0808">Transferase</keyword>
<protein>
    <submittedName>
        <fullName evidence="10">L,D-transpeptidase</fullName>
    </submittedName>
</protein>
<dbReference type="AlphaFoldDB" id="A0A5N0VKI9"/>
<name>A0A5N0VKI9_9PSEU</name>
<dbReference type="CDD" id="cd16913">
    <property type="entry name" value="YkuD_like"/>
    <property type="match status" value="1"/>
</dbReference>
<evidence type="ECO:0000256" key="4">
    <source>
        <dbReference type="ARBA" id="ARBA00022984"/>
    </source>
</evidence>
<organism evidence="10 11">
    <name type="scientific">Amycolatopsis acidicola</name>
    <dbReference type="NCBI Taxonomy" id="2596893"/>
    <lineage>
        <taxon>Bacteria</taxon>
        <taxon>Bacillati</taxon>
        <taxon>Actinomycetota</taxon>
        <taxon>Actinomycetes</taxon>
        <taxon>Pseudonocardiales</taxon>
        <taxon>Pseudonocardiaceae</taxon>
        <taxon>Amycolatopsis</taxon>
    </lineage>
</organism>
<sequence>MRVKNIWPALAAVAAAAALTGCGSATSAAPVTPLAAENTPVSSIAAPTTTTTAPPVTTTTQPAPSTTTTKKSTTTTTKPAASSGTPCSITDGACVDVSAKKAWLLSGGKVVYGPVSITTGRKGYATPTGMFHVLYKEKMHYSKEFDNAEMPNSVFFYPGDAFHQGSLSTPSHGCVHLSSSSSLKFFNTLSVGDAVQIVP</sequence>
<dbReference type="PANTHER" id="PTHR30582">
    <property type="entry name" value="L,D-TRANSPEPTIDASE"/>
    <property type="match status" value="1"/>
</dbReference>
<dbReference type="GO" id="GO:0071972">
    <property type="term" value="F:peptidoglycan L,D-transpeptidase activity"/>
    <property type="evidence" value="ECO:0007669"/>
    <property type="project" value="TreeGrafter"/>
</dbReference>
<dbReference type="EMBL" id="VMNW02000001">
    <property type="protein sequence ID" value="KAA9166907.1"/>
    <property type="molecule type" value="Genomic_DNA"/>
</dbReference>
<keyword evidence="11" id="KW-1185">Reference proteome</keyword>
<evidence type="ECO:0000256" key="2">
    <source>
        <dbReference type="ARBA" id="ARBA00022679"/>
    </source>
</evidence>
<dbReference type="GO" id="GO:0016740">
    <property type="term" value="F:transferase activity"/>
    <property type="evidence" value="ECO:0007669"/>
    <property type="project" value="UniProtKB-KW"/>
</dbReference>
<comment type="pathway">
    <text evidence="1 6">Cell wall biogenesis; peptidoglycan biosynthesis.</text>
</comment>
<feature type="region of interest" description="Disordered" evidence="7">
    <location>
        <begin position="40"/>
        <end position="85"/>
    </location>
</feature>
<evidence type="ECO:0000256" key="8">
    <source>
        <dbReference type="SAM" id="SignalP"/>
    </source>
</evidence>
<dbReference type="SUPFAM" id="SSF141523">
    <property type="entry name" value="L,D-transpeptidase catalytic domain-like"/>
    <property type="match status" value="1"/>
</dbReference>
<feature type="active site" description="Nucleophile" evidence="6">
    <location>
        <position position="174"/>
    </location>
</feature>
<feature type="chain" id="PRO_5024332556" evidence="8">
    <location>
        <begin position="29"/>
        <end position="199"/>
    </location>
</feature>
<reference evidence="10" key="1">
    <citation type="submission" date="2019-09" db="EMBL/GenBank/DDBJ databases">
        <authorList>
            <person name="Teo W.F.A."/>
            <person name="Duangmal K."/>
        </authorList>
    </citation>
    <scope>NUCLEOTIDE SEQUENCE [LARGE SCALE GENOMIC DNA]</scope>
    <source>
        <strain evidence="10">K81G1</strain>
    </source>
</reference>
<dbReference type="InterPro" id="IPR005490">
    <property type="entry name" value="LD_TPept_cat_dom"/>
</dbReference>
<dbReference type="PANTHER" id="PTHR30582:SF33">
    <property type="entry name" value="EXPORTED PROTEIN"/>
    <property type="match status" value="1"/>
</dbReference>
<dbReference type="GO" id="GO:0018104">
    <property type="term" value="P:peptidoglycan-protein cross-linking"/>
    <property type="evidence" value="ECO:0007669"/>
    <property type="project" value="TreeGrafter"/>
</dbReference>
<evidence type="ECO:0000313" key="11">
    <source>
        <dbReference type="Proteomes" id="UP000319769"/>
    </source>
</evidence>
<evidence type="ECO:0000259" key="9">
    <source>
        <dbReference type="PROSITE" id="PS52029"/>
    </source>
</evidence>
<feature type="signal peptide" evidence="8">
    <location>
        <begin position="1"/>
        <end position="28"/>
    </location>
</feature>
<proteinExistence type="predicted"/>
<dbReference type="PROSITE" id="PS51257">
    <property type="entry name" value="PROKAR_LIPOPROTEIN"/>
    <property type="match status" value="1"/>
</dbReference>
<evidence type="ECO:0000313" key="10">
    <source>
        <dbReference type="EMBL" id="KAA9166907.1"/>
    </source>
</evidence>
<evidence type="ECO:0000256" key="6">
    <source>
        <dbReference type="PROSITE-ProRule" id="PRU01373"/>
    </source>
</evidence>
<evidence type="ECO:0000256" key="7">
    <source>
        <dbReference type="SAM" id="MobiDB-lite"/>
    </source>
</evidence>
<dbReference type="GO" id="GO:0008360">
    <property type="term" value="P:regulation of cell shape"/>
    <property type="evidence" value="ECO:0007669"/>
    <property type="project" value="UniProtKB-UniRule"/>
</dbReference>
<comment type="caution">
    <text evidence="10">The sequence shown here is derived from an EMBL/GenBank/DDBJ whole genome shotgun (WGS) entry which is preliminary data.</text>
</comment>
<gene>
    <name evidence="10" type="ORF">FPZ12_001575</name>
</gene>
<dbReference type="Proteomes" id="UP000319769">
    <property type="component" value="Unassembled WGS sequence"/>
</dbReference>
<feature type="domain" description="L,D-TPase catalytic" evidence="9">
    <location>
        <begin position="91"/>
        <end position="198"/>
    </location>
</feature>
<evidence type="ECO:0000256" key="3">
    <source>
        <dbReference type="ARBA" id="ARBA00022960"/>
    </source>
</evidence>
<dbReference type="InterPro" id="IPR038063">
    <property type="entry name" value="Transpep_catalytic_dom"/>
</dbReference>
<evidence type="ECO:0000256" key="5">
    <source>
        <dbReference type="ARBA" id="ARBA00023316"/>
    </source>
</evidence>
<keyword evidence="5 6" id="KW-0961">Cell wall biogenesis/degradation</keyword>
<accession>A0A5N0VKI9</accession>